<evidence type="ECO:0000256" key="7">
    <source>
        <dbReference type="ARBA" id="ARBA00038093"/>
    </source>
</evidence>
<dbReference type="Pfam" id="PF01850">
    <property type="entry name" value="PIN"/>
    <property type="match status" value="1"/>
</dbReference>
<comment type="cofactor">
    <cofactor evidence="1">
        <name>Mg(2+)</name>
        <dbReference type="ChEBI" id="CHEBI:18420"/>
    </cofactor>
</comment>
<evidence type="ECO:0000313" key="9">
    <source>
        <dbReference type="EMBL" id="PJG85336.1"/>
    </source>
</evidence>
<sequence>MKKYMLDTNMISHIVKLNPNVISQLKKHSMQNIFISAITYMEINYGLAKKPQAHKLKCLVDNVVKNITILPFDAQMSKKCGLFKAEIEAQGKNLSPFDLLIAGHAYHTGCTLVTNDKAFQQIALLDIEDWTVPTSNS</sequence>
<keyword evidence="5" id="KW-0378">Hydrolase</keyword>
<evidence type="ECO:0000256" key="5">
    <source>
        <dbReference type="ARBA" id="ARBA00022801"/>
    </source>
</evidence>
<organism evidence="9 10">
    <name type="scientific">Conservatibacter flavescens</name>
    <dbReference type="NCBI Taxonomy" id="28161"/>
    <lineage>
        <taxon>Bacteria</taxon>
        <taxon>Pseudomonadati</taxon>
        <taxon>Pseudomonadota</taxon>
        <taxon>Gammaproteobacteria</taxon>
        <taxon>Pasteurellales</taxon>
        <taxon>Pasteurellaceae</taxon>
        <taxon>Conservatibacter</taxon>
    </lineage>
</organism>
<keyword evidence="3" id="KW-0540">Nuclease</keyword>
<comment type="similarity">
    <text evidence="7">Belongs to the PINc/VapC protein family.</text>
</comment>
<name>A0A2M8S2H8_9PAST</name>
<dbReference type="RefSeq" id="WP_100288734.1">
    <property type="nucleotide sequence ID" value="NZ_PHHA01000014.1"/>
</dbReference>
<dbReference type="InterPro" id="IPR002716">
    <property type="entry name" value="PIN_dom"/>
</dbReference>
<evidence type="ECO:0000256" key="3">
    <source>
        <dbReference type="ARBA" id="ARBA00022722"/>
    </source>
</evidence>
<dbReference type="AlphaFoldDB" id="A0A2M8S2H8"/>
<evidence type="ECO:0000256" key="1">
    <source>
        <dbReference type="ARBA" id="ARBA00001946"/>
    </source>
</evidence>
<gene>
    <name evidence="9" type="ORF">CVP05_06320</name>
</gene>
<dbReference type="GO" id="GO:0046872">
    <property type="term" value="F:metal ion binding"/>
    <property type="evidence" value="ECO:0007669"/>
    <property type="project" value="UniProtKB-KW"/>
</dbReference>
<dbReference type="GO" id="GO:0016787">
    <property type="term" value="F:hydrolase activity"/>
    <property type="evidence" value="ECO:0007669"/>
    <property type="project" value="UniProtKB-KW"/>
</dbReference>
<dbReference type="InterPro" id="IPR050556">
    <property type="entry name" value="Type_II_TA_system_RNase"/>
</dbReference>
<dbReference type="PANTHER" id="PTHR33653">
    <property type="entry name" value="RIBONUCLEASE VAPC2"/>
    <property type="match status" value="1"/>
</dbReference>
<accession>A0A2M8S2H8</accession>
<evidence type="ECO:0000313" key="10">
    <source>
        <dbReference type="Proteomes" id="UP000229329"/>
    </source>
</evidence>
<feature type="domain" description="PIN" evidence="8">
    <location>
        <begin position="4"/>
        <end position="123"/>
    </location>
</feature>
<dbReference type="SUPFAM" id="SSF88723">
    <property type="entry name" value="PIN domain-like"/>
    <property type="match status" value="1"/>
</dbReference>
<keyword evidence="6" id="KW-0460">Magnesium</keyword>
<dbReference type="OrthoDB" id="9796690at2"/>
<comment type="caution">
    <text evidence="9">The sequence shown here is derived from an EMBL/GenBank/DDBJ whole genome shotgun (WGS) entry which is preliminary data.</text>
</comment>
<evidence type="ECO:0000256" key="6">
    <source>
        <dbReference type="ARBA" id="ARBA00022842"/>
    </source>
</evidence>
<dbReference type="PANTHER" id="PTHR33653:SF1">
    <property type="entry name" value="RIBONUCLEASE VAPC2"/>
    <property type="match status" value="1"/>
</dbReference>
<keyword evidence="2" id="KW-1277">Toxin-antitoxin system</keyword>
<dbReference type="GO" id="GO:0004518">
    <property type="term" value="F:nuclease activity"/>
    <property type="evidence" value="ECO:0007669"/>
    <property type="project" value="UniProtKB-KW"/>
</dbReference>
<dbReference type="InterPro" id="IPR029060">
    <property type="entry name" value="PIN-like_dom_sf"/>
</dbReference>
<dbReference type="Proteomes" id="UP000229329">
    <property type="component" value="Unassembled WGS sequence"/>
</dbReference>
<evidence type="ECO:0000259" key="8">
    <source>
        <dbReference type="Pfam" id="PF01850"/>
    </source>
</evidence>
<dbReference type="CDD" id="cd18740">
    <property type="entry name" value="PIN_VapC4-5_FitB-like"/>
    <property type="match status" value="1"/>
</dbReference>
<dbReference type="EMBL" id="PHHA01000014">
    <property type="protein sequence ID" value="PJG85336.1"/>
    <property type="molecule type" value="Genomic_DNA"/>
</dbReference>
<evidence type="ECO:0000256" key="2">
    <source>
        <dbReference type="ARBA" id="ARBA00022649"/>
    </source>
</evidence>
<keyword evidence="4" id="KW-0479">Metal-binding</keyword>
<proteinExistence type="inferred from homology"/>
<dbReference type="Gene3D" id="3.40.50.1010">
    <property type="entry name" value="5'-nuclease"/>
    <property type="match status" value="1"/>
</dbReference>
<protein>
    <submittedName>
        <fullName evidence="9">VapC toxin family PIN domain ribonuclease</fullName>
    </submittedName>
</protein>
<keyword evidence="10" id="KW-1185">Reference proteome</keyword>
<evidence type="ECO:0000256" key="4">
    <source>
        <dbReference type="ARBA" id="ARBA00022723"/>
    </source>
</evidence>
<reference evidence="9 10" key="1">
    <citation type="submission" date="2017-11" db="EMBL/GenBank/DDBJ databases">
        <title>Reclassification of Bisgaard taxon 7 as Conservatibacter flavescens gen. nov., sp. nov.</title>
        <authorList>
            <person name="Christensen H."/>
        </authorList>
    </citation>
    <scope>NUCLEOTIDE SEQUENCE [LARGE SCALE GENOMIC DNA]</scope>
    <source>
        <strain evidence="9 10">7_4</strain>
    </source>
</reference>